<feature type="region of interest" description="Disordered" evidence="1">
    <location>
        <begin position="165"/>
        <end position="213"/>
    </location>
</feature>
<dbReference type="InterPro" id="IPR046539">
    <property type="entry name" value="DUF6604"/>
</dbReference>
<protein>
    <recommendedName>
        <fullName evidence="2">DUF6604 domain-containing protein</fullName>
    </recommendedName>
</protein>
<dbReference type="PIRSF" id="PIRSF028035">
    <property type="entry name" value="UCP028035"/>
    <property type="match status" value="1"/>
</dbReference>
<dbReference type="Pfam" id="PF20253">
    <property type="entry name" value="DUF6604"/>
    <property type="match status" value="1"/>
</dbReference>
<evidence type="ECO:0000259" key="2">
    <source>
        <dbReference type="Pfam" id="PF20253"/>
    </source>
</evidence>
<keyword evidence="4" id="KW-1185">Reference proteome</keyword>
<dbReference type="Proteomes" id="UP000184330">
    <property type="component" value="Unassembled WGS sequence"/>
</dbReference>
<dbReference type="STRING" id="576137.A0A1L7XWF8"/>
<feature type="compositionally biased region" description="Acidic residues" evidence="1">
    <location>
        <begin position="166"/>
        <end position="179"/>
    </location>
</feature>
<evidence type="ECO:0000313" key="3">
    <source>
        <dbReference type="EMBL" id="CZR69330.1"/>
    </source>
</evidence>
<reference evidence="3 4" key="1">
    <citation type="submission" date="2016-03" db="EMBL/GenBank/DDBJ databases">
        <authorList>
            <person name="Ploux O."/>
        </authorList>
    </citation>
    <scope>NUCLEOTIDE SEQUENCE [LARGE SCALE GENOMIC DNA]</scope>
    <source>
        <strain evidence="3 4">UAMH 11012</strain>
    </source>
</reference>
<evidence type="ECO:0000256" key="1">
    <source>
        <dbReference type="SAM" id="MobiDB-lite"/>
    </source>
</evidence>
<gene>
    <name evidence="3" type="ORF">PAC_19230</name>
</gene>
<accession>A0A1L7XWF8</accession>
<dbReference type="PANTHER" id="PTHR38795">
    <property type="entry name" value="DUF6604 DOMAIN-CONTAINING PROTEIN"/>
    <property type="match status" value="1"/>
</dbReference>
<dbReference type="EMBL" id="FJOG01000068">
    <property type="protein sequence ID" value="CZR69330.1"/>
    <property type="molecule type" value="Genomic_DNA"/>
</dbReference>
<sequence length="969" mass="109565">MADQSSYLAYKRDTRQLLYWMIHASNTIIKASASLLSGVPEGAPISVNTTGQIPVSAIVPISSLIAKHISPIPSIIYRLFQNIIAARRATQSVFRQIVAQKPDPEIEKSNISHGVFINALTQAFEVLGGNAWMAEQKLSNNTSDDEENVDDVIFANTFAGLNLGENVDEDEEEDVDEEQRDSRPAQQTRQKRSNGKKKKGKKGKKGKAKVPTKEATLDDVPFESYRIIEDGDGLVTEYLMAVYSLTSQWVELRSYVQGIWCEVAYGGLNSASAGAMSNIAIGMIKKTEAAIFVEFPGHDSYETVMNTITRGNPDKAQGMFHLGLSRVGPDNSVEQVSETAMDIREQFMIHCYHDLCDFILDFQKTRSGRPTKSMMAEIRDWDPKFNLQRATKEQRLKWRRSYTINWLYDLVNVFSAIVVQRNTMKGQHWVMENIDWSIRGPWNQHRRLFGLNEFAGVVTTLAMQKPGTDVRTKIPPSCVFQLQCIVDSLTVSRGWSLSPLQGHVLISPASRFRPRRDVDLFLDRENKRFGHGFRNGVDVLIQLFEKDAKLHGDFSRHKNMSTILKEIMVDFVDWLGESKYMHGLATIPPSRFSNTNTNGLWEYSPFLCGVGLIEALDLAYTMSLIVWDGIPEPFCLIHLHHMLVEKGYIKQPIGLFATLQELFGTAFFIDGKPPTSDFAGALGAKTNPGARRSVYDRRALRRTVLRTATDLHGYLDPSANRFFKQKSMLGLFIDADWDHERIPDEQLPPASAVGMLRIGRTKQVSDPVTGKEVHESTPLVKRARALGMPDEMLMQFATMLETAGNDKIPEDLLPPLPEGYSRAPALNFGRKKKDIMSSDRDLLSVLKMDIVGDIASAARPLSSLNYLWVTVRFFMIFSRIEDRLKQMRNPLWVRAYEEDSVMTREKRASLTALALAGDNQECLQVMADEFQNPRSGFMQHIYWEDLEDEEKDTHEDPLKNMPDYGCTVM</sequence>
<dbReference type="PANTHER" id="PTHR38795:SF1">
    <property type="entry name" value="DUF6604 DOMAIN-CONTAINING PROTEIN"/>
    <property type="match status" value="1"/>
</dbReference>
<feature type="domain" description="DUF6604" evidence="2">
    <location>
        <begin position="9"/>
        <end position="292"/>
    </location>
</feature>
<dbReference type="OrthoDB" id="5339038at2759"/>
<dbReference type="InterPro" id="IPR016864">
    <property type="entry name" value="UCP028035"/>
</dbReference>
<dbReference type="AlphaFoldDB" id="A0A1L7XWF8"/>
<name>A0A1L7XWF8_9HELO</name>
<feature type="compositionally biased region" description="Basic residues" evidence="1">
    <location>
        <begin position="189"/>
        <end position="210"/>
    </location>
</feature>
<evidence type="ECO:0000313" key="4">
    <source>
        <dbReference type="Proteomes" id="UP000184330"/>
    </source>
</evidence>
<proteinExistence type="predicted"/>
<organism evidence="3 4">
    <name type="scientific">Phialocephala subalpina</name>
    <dbReference type="NCBI Taxonomy" id="576137"/>
    <lineage>
        <taxon>Eukaryota</taxon>
        <taxon>Fungi</taxon>
        <taxon>Dikarya</taxon>
        <taxon>Ascomycota</taxon>
        <taxon>Pezizomycotina</taxon>
        <taxon>Leotiomycetes</taxon>
        <taxon>Helotiales</taxon>
        <taxon>Mollisiaceae</taxon>
        <taxon>Phialocephala</taxon>
        <taxon>Phialocephala fortinii species complex</taxon>
    </lineage>
</organism>